<gene>
    <name evidence="1" type="ORF">BN9_086200</name>
</gene>
<dbReference type="InParanoid" id="A0A024GMP0"/>
<sequence>MSSNTSMVHPAEVLMIDFLPTRLPHLSRRFPSSPSKVFNQCPCVSRLCIAYRGCTSIFCLDSEEYLITLASITSVIAIRWLECLLGQPLKPHHFGDSSFEIWKSDQLDAYETAITKLFISEDFEMFEKHFVNLNLLYCIGQCMCRN</sequence>
<name>A0A024GMP0_9STRA</name>
<reference evidence="1 2" key="1">
    <citation type="submission" date="2012-05" db="EMBL/GenBank/DDBJ databases">
        <title>Recombination and specialization in a pathogen metapopulation.</title>
        <authorList>
            <person name="Gardiner A."/>
            <person name="Kemen E."/>
            <person name="Schultz-Larsen T."/>
            <person name="MacLean D."/>
            <person name="Van Oosterhout C."/>
            <person name="Jones J.D.G."/>
        </authorList>
    </citation>
    <scope>NUCLEOTIDE SEQUENCE [LARGE SCALE GENOMIC DNA]</scope>
    <source>
        <strain evidence="1 2">Ac Nc2</strain>
    </source>
</reference>
<accession>A0A024GMP0</accession>
<comment type="caution">
    <text evidence="1">The sequence shown here is derived from an EMBL/GenBank/DDBJ whole genome shotgun (WGS) entry which is preliminary data.</text>
</comment>
<keyword evidence="2" id="KW-1185">Reference proteome</keyword>
<organism evidence="1 2">
    <name type="scientific">Albugo candida</name>
    <dbReference type="NCBI Taxonomy" id="65357"/>
    <lineage>
        <taxon>Eukaryota</taxon>
        <taxon>Sar</taxon>
        <taxon>Stramenopiles</taxon>
        <taxon>Oomycota</taxon>
        <taxon>Peronosporomycetes</taxon>
        <taxon>Albuginales</taxon>
        <taxon>Albuginaceae</taxon>
        <taxon>Albugo</taxon>
    </lineage>
</organism>
<proteinExistence type="predicted"/>
<protein>
    <submittedName>
        <fullName evidence="1">Uncharacterized protein</fullName>
    </submittedName>
</protein>
<dbReference type="Proteomes" id="UP000053237">
    <property type="component" value="Unassembled WGS sequence"/>
</dbReference>
<evidence type="ECO:0000313" key="2">
    <source>
        <dbReference type="Proteomes" id="UP000053237"/>
    </source>
</evidence>
<evidence type="ECO:0000313" key="1">
    <source>
        <dbReference type="EMBL" id="CCI47613.1"/>
    </source>
</evidence>
<dbReference type="EMBL" id="CAIX01000178">
    <property type="protein sequence ID" value="CCI47613.1"/>
    <property type="molecule type" value="Genomic_DNA"/>
</dbReference>
<dbReference type="AlphaFoldDB" id="A0A024GMP0"/>